<dbReference type="AlphaFoldDB" id="A0A1Q2L2Q3"/>
<dbReference type="Pfam" id="PF20773">
    <property type="entry name" value="InhA-like_MAM"/>
    <property type="match status" value="1"/>
</dbReference>
<reference evidence="3 4" key="1">
    <citation type="submission" date="2017-02" db="EMBL/GenBank/DDBJ databases">
        <title>The complete genomic sequence of a novel cold adapted crude oil-degrading bacterium Planococcus qaidamina Y42.</title>
        <authorList>
            <person name="Yang R."/>
        </authorList>
    </citation>
    <scope>NUCLEOTIDE SEQUENCE [LARGE SCALE GENOMIC DNA]</scope>
    <source>
        <strain evidence="3 4">Y42</strain>
    </source>
</reference>
<evidence type="ECO:0000313" key="3">
    <source>
        <dbReference type="EMBL" id="AQQ54347.1"/>
    </source>
</evidence>
<dbReference type="EMBL" id="CP019640">
    <property type="protein sequence ID" value="AQQ54347.1"/>
    <property type="molecule type" value="Genomic_DNA"/>
</dbReference>
<protein>
    <submittedName>
        <fullName evidence="3">Peptidase M6</fullName>
    </submittedName>
</protein>
<gene>
    <name evidence="3" type="ORF">B0X71_15395</name>
</gene>
<feature type="chain" id="PRO_5012478963" evidence="2">
    <location>
        <begin position="26"/>
        <end position="732"/>
    </location>
</feature>
<evidence type="ECO:0000313" key="4">
    <source>
        <dbReference type="Proteomes" id="UP000188184"/>
    </source>
</evidence>
<organism evidence="3 4">
    <name type="scientific">Planococcus lenghuensis</name>
    <dbReference type="NCBI Taxonomy" id="2213202"/>
    <lineage>
        <taxon>Bacteria</taxon>
        <taxon>Bacillati</taxon>
        <taxon>Bacillota</taxon>
        <taxon>Bacilli</taxon>
        <taxon>Bacillales</taxon>
        <taxon>Caryophanaceae</taxon>
        <taxon>Planococcus</taxon>
    </lineage>
</organism>
<feature type="region of interest" description="Disordered" evidence="1">
    <location>
        <begin position="59"/>
        <end position="123"/>
    </location>
</feature>
<keyword evidence="2" id="KW-0732">Signal</keyword>
<dbReference type="KEGG" id="pmar:B0X71_15395"/>
<keyword evidence="4" id="KW-1185">Reference proteome</keyword>
<proteinExistence type="predicted"/>
<name>A0A1Q2L2Q3_9BACL</name>
<evidence type="ECO:0000256" key="1">
    <source>
        <dbReference type="SAM" id="MobiDB-lite"/>
    </source>
</evidence>
<sequence length="732" mass="81537">MGKSKWGTIVIASILTLSLAAPATANVEEPKVQTENWNTERYGDRVDIDQKLNQLAESEEFQQQAAEKIKAQAEQVQDKLTGGKTKGKDAGNDKTQTGKGKNQPGDGTAGDGSETTADNPFTFDGGTKLFLTRELAFKEFTLRSVGENVEIWVANDLAYGPNNPKPADIVTQAQVDKLRNEFDSNIYPKATEFFGIPDPLDGSNSPLPGIVGLPEGYYEGSDKVIMLVDNIVDEGWNNPDYPFFVAGFFWQTLENYIDRNIITIDTNSWDTRLENTFFGTTIHELQHLIQADNDGAETTWLNEGFSTFSEYLGGYGHDAGSINFYLDHPENSLVNWDEHYGAVTGPETIADYGQTYLFTLYMHDKFGKEFIRELATDGENQGMASIDQKLAEFGSDKSFNTLYQNFMAALTLDHSKVSSDYNIDSIDLRTLPVDSEGTVRGKTVDFEKAITFEKEGVPAWGGDFKEFNFDTTVRGMEFDGVAFLPLEWSTAANPLDETEQVLHANNGDEVDQALIFGATVPADNPVLTFDHYYDIEEQWDYGVVQVSTDNGETWTSLANENTRIDVVEEGYPKIKENVPGFTGHKLNWSTETFDLSAYAGRDILVSFRNLTDWGYNDTGWFIKNVSLGDFFADGSSTEPFQSLGQLKGEYVDFTTTFVQTKKNGQQHVFHVDPFNVTEEEALDLQNVFREGNVKMITSYAAQPGQGNAQEFTYEVQYKIDNPNKGAGNNSGE</sequence>
<dbReference type="Gene3D" id="2.60.120.260">
    <property type="entry name" value="Galactose-binding domain-like"/>
    <property type="match status" value="1"/>
</dbReference>
<dbReference type="RefSeq" id="WP_077590238.1">
    <property type="nucleotide sequence ID" value="NZ_CP019640.1"/>
</dbReference>
<dbReference type="OrthoDB" id="275270at2"/>
<accession>A0A1Q2L2Q3</accession>
<feature type="compositionally biased region" description="Low complexity" evidence="1">
    <location>
        <begin position="61"/>
        <end position="83"/>
    </location>
</feature>
<dbReference type="Proteomes" id="UP000188184">
    <property type="component" value="Chromosome"/>
</dbReference>
<evidence type="ECO:0000256" key="2">
    <source>
        <dbReference type="SAM" id="SignalP"/>
    </source>
</evidence>
<feature type="signal peptide" evidence="2">
    <location>
        <begin position="1"/>
        <end position="25"/>
    </location>
</feature>